<evidence type="ECO:0000313" key="2">
    <source>
        <dbReference type="EMBL" id="KFJ01480.1"/>
    </source>
</evidence>
<organism evidence="2 3">
    <name type="scientific">Bifidobacterium thermacidophilum subsp. thermacidophilum</name>
    <dbReference type="NCBI Taxonomy" id="79262"/>
    <lineage>
        <taxon>Bacteria</taxon>
        <taxon>Bacillati</taxon>
        <taxon>Actinomycetota</taxon>
        <taxon>Actinomycetes</taxon>
        <taxon>Bifidobacteriales</taxon>
        <taxon>Bifidobacteriaceae</taxon>
        <taxon>Bifidobacterium</taxon>
    </lineage>
</organism>
<comment type="caution">
    <text evidence="2">The sequence shown here is derived from an EMBL/GenBank/DDBJ whole genome shotgun (WGS) entry which is preliminary data.</text>
</comment>
<proteinExistence type="predicted"/>
<evidence type="ECO:0000256" key="1">
    <source>
        <dbReference type="SAM" id="MobiDB-lite"/>
    </source>
</evidence>
<feature type="region of interest" description="Disordered" evidence="1">
    <location>
        <begin position="1"/>
        <end position="39"/>
    </location>
</feature>
<dbReference type="AlphaFoldDB" id="A0A087E129"/>
<evidence type="ECO:0000313" key="3">
    <source>
        <dbReference type="Proteomes" id="UP000029003"/>
    </source>
</evidence>
<protein>
    <submittedName>
        <fullName evidence="2">Uncharacterized protein</fullName>
    </submittedName>
</protein>
<sequence length="91" mass="10458">MPSTRPPHVKLPPSHIPSAKWHNYQPETERDGAQATTDDQPLNLALGMKPIIFFTSLELIEISPMLERVFESRVYPRRFCIIPRDNTVAFV</sequence>
<dbReference type="Proteomes" id="UP000029003">
    <property type="component" value="Unassembled WGS sequence"/>
</dbReference>
<name>A0A087E129_9BIFI</name>
<accession>A0A087E129</accession>
<dbReference type="EMBL" id="JGZT01000008">
    <property type="protein sequence ID" value="KFJ01480.1"/>
    <property type="molecule type" value="Genomic_DNA"/>
</dbReference>
<reference evidence="2 3" key="1">
    <citation type="submission" date="2014-03" db="EMBL/GenBank/DDBJ databases">
        <title>Genomics of Bifidobacteria.</title>
        <authorList>
            <person name="Ventura M."/>
            <person name="Milani C."/>
            <person name="Lugli G.A."/>
        </authorList>
    </citation>
    <scope>NUCLEOTIDE SEQUENCE [LARGE SCALE GENOMIC DNA]</scope>
    <source>
        <strain evidence="2 3">LMG 21395</strain>
    </source>
</reference>
<gene>
    <name evidence="2" type="ORF">THER5_1939</name>
</gene>